<reference evidence="1" key="1">
    <citation type="submission" date="2022-06" db="EMBL/GenBank/DDBJ databases">
        <authorList>
            <person name="Legras J.-L."/>
            <person name="Devillers H."/>
            <person name="Grondin C."/>
        </authorList>
    </citation>
    <scope>NUCLEOTIDE SEQUENCE</scope>
    <source>
        <strain evidence="1">CLIB 1444</strain>
    </source>
</reference>
<dbReference type="EMBL" id="CALSDN010000002">
    <property type="protein sequence ID" value="CAH6719869.1"/>
    <property type="molecule type" value="Genomic_DNA"/>
</dbReference>
<gene>
    <name evidence="1" type="ORF">CLIB1444_02S18426</name>
</gene>
<dbReference type="Proteomes" id="UP001152531">
    <property type="component" value="Unassembled WGS sequence"/>
</dbReference>
<keyword evidence="2" id="KW-1185">Reference proteome</keyword>
<comment type="caution">
    <text evidence="1">The sequence shown here is derived from an EMBL/GenBank/DDBJ whole genome shotgun (WGS) entry which is preliminary data.</text>
</comment>
<protein>
    <submittedName>
        <fullName evidence="1">Mediator of RNA polymerase II transcription subunit 11</fullName>
    </submittedName>
</protein>
<evidence type="ECO:0000313" key="2">
    <source>
        <dbReference type="Proteomes" id="UP001152531"/>
    </source>
</evidence>
<proteinExistence type="predicted"/>
<evidence type="ECO:0000313" key="1">
    <source>
        <dbReference type="EMBL" id="CAH6719869.1"/>
    </source>
</evidence>
<name>A0ACA9Y4G2_9ASCO</name>
<organism evidence="1 2">
    <name type="scientific">[Candida] jaroonii</name>
    <dbReference type="NCBI Taxonomy" id="467808"/>
    <lineage>
        <taxon>Eukaryota</taxon>
        <taxon>Fungi</taxon>
        <taxon>Dikarya</taxon>
        <taxon>Ascomycota</taxon>
        <taxon>Saccharomycotina</taxon>
        <taxon>Pichiomycetes</taxon>
        <taxon>Debaryomycetaceae</taxon>
        <taxon>Yamadazyma</taxon>
    </lineage>
</organism>
<accession>A0ACA9Y4G2</accession>
<sequence>MPGKESFIEKRLKSLDEIDSSVVELLDNMSKVFDKYANANSNYDDAKKQITDQTKMIYQNISDIAINLRKEVKIMDENIGRYDQNEDSVMILPIAVDQKNTKLGKRRLQEELEQLKTLLPEEPTEEQKMLHLINAKDKKVEETKRPIKEESSVKVEIKDDKFQDNKKDDTKGDMKNDVKDEPVQIDETFEDDDFVVLN</sequence>